<feature type="region of interest" description="Disordered" evidence="1">
    <location>
        <begin position="309"/>
        <end position="337"/>
    </location>
</feature>
<comment type="caution">
    <text evidence="2">The sequence shown here is derived from an EMBL/GenBank/DDBJ whole genome shotgun (WGS) entry which is preliminary data.</text>
</comment>
<dbReference type="GeneID" id="64859720"/>
<dbReference type="Proteomes" id="UP000644660">
    <property type="component" value="Unassembled WGS sequence"/>
</dbReference>
<dbReference type="EMBL" id="CAEFZW010000010">
    <property type="protein sequence ID" value="CAB4256631.1"/>
    <property type="molecule type" value="Genomic_DNA"/>
</dbReference>
<evidence type="ECO:0000313" key="2">
    <source>
        <dbReference type="EMBL" id="CAB4256631.1"/>
    </source>
</evidence>
<organism evidence="2 3">
    <name type="scientific">Maudiozyma barnettii</name>
    <dbReference type="NCBI Taxonomy" id="61262"/>
    <lineage>
        <taxon>Eukaryota</taxon>
        <taxon>Fungi</taxon>
        <taxon>Dikarya</taxon>
        <taxon>Ascomycota</taxon>
        <taxon>Saccharomycotina</taxon>
        <taxon>Saccharomycetes</taxon>
        <taxon>Saccharomycetales</taxon>
        <taxon>Saccharomycetaceae</taxon>
        <taxon>Maudiozyma</taxon>
    </lineage>
</organism>
<evidence type="ECO:0000313" key="3">
    <source>
        <dbReference type="Proteomes" id="UP000644660"/>
    </source>
</evidence>
<name>A0A8H2VJ09_9SACH</name>
<gene>
    <name evidence="2" type="ORF">KABA2_10S03630</name>
</gene>
<feature type="compositionally biased region" description="Low complexity" evidence="1">
    <location>
        <begin position="232"/>
        <end position="247"/>
    </location>
</feature>
<sequence>MLNDTLELAANFNGHRNDQSMKRDYTGGNTTMMMMNDNGDLDQKTVSGKIPHKKTSIQTKLSMEQSKTLNTFMIKNFIRGIMLKHVYLFIPDDVSGIVDFKKNNILKLTFNRGKTPYIFETILKRAHSTVLQFKKVCCIIIKFLECCKNETNYMKYLKYDLHRLIVVAFVLSVPNVNSNEGNKIMNRETCYRLYSKISGLTIEEITNCCSIVRPVLIRRSRKQRGLSRSPINDQMNDNNNNDNNGNNVTVTSPHNDDPSNMMEGDVNMARFNSTDSPYDIDENLMSYNRFLSVAQRSIDVHSANYNIGTNLPPLNDDESVQSHSSYSHSSESPSFQPTLINDVRYSISSLHELNQINGSGRRLHHNVHFRKNDSIKDNSPLSNGYILNTEIEQFNEMGKNLVLENFTIV</sequence>
<reference evidence="2 3" key="1">
    <citation type="submission" date="2020-05" db="EMBL/GenBank/DDBJ databases">
        <authorList>
            <person name="Casaregola S."/>
            <person name="Devillers H."/>
            <person name="Grondin C."/>
        </authorList>
    </citation>
    <scope>NUCLEOTIDE SEQUENCE [LARGE SCALE GENOMIC DNA]</scope>
    <source>
        <strain evidence="2 3">CLIB 1767</strain>
    </source>
</reference>
<dbReference type="OrthoDB" id="4069919at2759"/>
<keyword evidence="3" id="KW-1185">Reference proteome</keyword>
<feature type="region of interest" description="Disordered" evidence="1">
    <location>
        <begin position="223"/>
        <end position="265"/>
    </location>
</feature>
<proteinExistence type="predicted"/>
<dbReference type="RefSeq" id="XP_041408475.1">
    <property type="nucleotide sequence ID" value="XM_041552541.1"/>
</dbReference>
<evidence type="ECO:0000256" key="1">
    <source>
        <dbReference type="SAM" id="MobiDB-lite"/>
    </source>
</evidence>
<dbReference type="AlphaFoldDB" id="A0A8H2VJ09"/>
<accession>A0A8H2VJ09</accession>
<feature type="compositionally biased region" description="Low complexity" evidence="1">
    <location>
        <begin position="321"/>
        <end position="337"/>
    </location>
</feature>
<protein>
    <submittedName>
        <fullName evidence="2">Uncharacterized protein</fullName>
    </submittedName>
</protein>